<protein>
    <submittedName>
        <fullName evidence="1">Hypotheticial protein</fullName>
    </submittedName>
</protein>
<evidence type="ECO:0000313" key="1">
    <source>
        <dbReference type="EMBL" id="CAX75047.1"/>
    </source>
</evidence>
<dbReference type="EMBL" id="FN319318">
    <property type="protein sequence ID" value="CAX75046.1"/>
    <property type="molecule type" value="mRNA"/>
</dbReference>
<proteinExistence type="evidence at transcript level"/>
<dbReference type="AlphaFoldDB" id="C1LK19"/>
<reference evidence="1" key="1">
    <citation type="journal article" date="2009" name="Nature">
        <title>The Schistosoma japonicum genome reveals features of host-parasite interplay.</title>
        <authorList>
            <person name="Liu F."/>
            <person name="Zhou Y."/>
            <person name="Wang Z.Q."/>
            <person name="Lu G."/>
            <person name="Zheng H."/>
            <person name="Brindley P.J."/>
            <person name="McManus D.P."/>
            <person name="Blair D."/>
            <person name="Zhang Q.H."/>
            <person name="Zhong Y."/>
            <person name="Wang S."/>
            <person name="Han Z.G."/>
            <person name="Chen Z."/>
        </authorList>
    </citation>
    <scope>NUCLEOTIDE SEQUENCE</scope>
    <source>
        <strain evidence="1">Anhui</strain>
    </source>
</reference>
<name>C1LK19_SCHJA</name>
<accession>C1LK19</accession>
<sequence length="41" mass="4874">MFWRFSGYLLQIDIFSSELNTSRMSEISKMLHPELAVWPVL</sequence>
<dbReference type="EMBL" id="FN319319">
    <property type="protein sequence ID" value="CAX75047.1"/>
    <property type="molecule type" value="mRNA"/>
</dbReference>
<organism evidence="1">
    <name type="scientific">Schistosoma japonicum</name>
    <name type="common">Blood fluke</name>
    <dbReference type="NCBI Taxonomy" id="6182"/>
    <lineage>
        <taxon>Eukaryota</taxon>
        <taxon>Metazoa</taxon>
        <taxon>Spiralia</taxon>
        <taxon>Lophotrochozoa</taxon>
        <taxon>Platyhelminthes</taxon>
        <taxon>Trematoda</taxon>
        <taxon>Digenea</taxon>
        <taxon>Strigeidida</taxon>
        <taxon>Schistosomatoidea</taxon>
        <taxon>Schistosomatidae</taxon>
        <taxon>Schistosoma</taxon>
    </lineage>
</organism>
<reference evidence="1" key="2">
    <citation type="submission" date="2009-03" db="EMBL/GenBank/DDBJ databases">
        <authorList>
            <person name="Gang L."/>
        </authorList>
    </citation>
    <scope>NUCLEOTIDE SEQUENCE</scope>
    <source>
        <strain evidence="1">Anhui</strain>
    </source>
</reference>